<feature type="region of interest" description="Disordered" evidence="1">
    <location>
        <begin position="260"/>
        <end position="288"/>
    </location>
</feature>
<sequence length="288" mass="31259">MTGPNLAPSEAGFLTRMVHRARGTEQRLELRISSRFEPQPLLVGATFPALIDELRERVSAEPMTETEAPPVPPPVLPPLPAADPPPRPTADSKPATRAGTTPSPPRRVTAASPLSPPETDRQHVPSPAPVVLSTSRPAPAPADRSAKPTADHPAERSESGPRRPPQRRVPEPESNERPQPPPPERAETRPDHPPPEPTEQPTVQELVSEHLVPVLVARELIRPGEPVSMHLDDWQPTPVPADATVHLNIGRIEVVRPAPPAPVAARPPSPGPSEQLARYLARREAEWR</sequence>
<reference evidence="2 3" key="1">
    <citation type="submission" date="2020-08" db="EMBL/GenBank/DDBJ databases">
        <title>Genomic Encyclopedia of Type Strains, Phase IV (KMG-IV): sequencing the most valuable type-strain genomes for metagenomic binning, comparative biology and taxonomic classification.</title>
        <authorList>
            <person name="Goeker M."/>
        </authorList>
    </citation>
    <scope>NUCLEOTIDE SEQUENCE [LARGE SCALE GENOMIC DNA]</scope>
    <source>
        <strain evidence="2 3">DSM 44197</strain>
    </source>
</reference>
<name>A0A7W3QRD9_ACTNM</name>
<comment type="caution">
    <text evidence="2">The sequence shown here is derived from an EMBL/GenBank/DDBJ whole genome shotgun (WGS) entry which is preliminary data.</text>
</comment>
<dbReference type="AlphaFoldDB" id="A0A7W3QRD9"/>
<evidence type="ECO:0000313" key="3">
    <source>
        <dbReference type="Proteomes" id="UP000572680"/>
    </source>
</evidence>
<dbReference type="EMBL" id="JACJIA010000016">
    <property type="protein sequence ID" value="MBA8956591.1"/>
    <property type="molecule type" value="Genomic_DNA"/>
</dbReference>
<accession>A0A7W3QRD9</accession>
<feature type="compositionally biased region" description="Basic and acidic residues" evidence="1">
    <location>
        <begin position="184"/>
        <end position="194"/>
    </location>
</feature>
<dbReference type="PRINTS" id="PR01217">
    <property type="entry name" value="PRICHEXTENSN"/>
</dbReference>
<feature type="compositionally biased region" description="Basic and acidic residues" evidence="1">
    <location>
        <begin position="144"/>
        <end position="161"/>
    </location>
</feature>
<organism evidence="2 3">
    <name type="scientific">Actinomadura namibiensis</name>
    <dbReference type="NCBI Taxonomy" id="182080"/>
    <lineage>
        <taxon>Bacteria</taxon>
        <taxon>Bacillati</taxon>
        <taxon>Actinomycetota</taxon>
        <taxon>Actinomycetes</taxon>
        <taxon>Streptosporangiales</taxon>
        <taxon>Thermomonosporaceae</taxon>
        <taxon>Actinomadura</taxon>
    </lineage>
</organism>
<feature type="region of interest" description="Disordered" evidence="1">
    <location>
        <begin position="56"/>
        <end position="207"/>
    </location>
</feature>
<proteinExistence type="predicted"/>
<evidence type="ECO:0000313" key="2">
    <source>
        <dbReference type="EMBL" id="MBA8956591.1"/>
    </source>
</evidence>
<protein>
    <submittedName>
        <fullName evidence="2">Uncharacterized protein</fullName>
    </submittedName>
</protein>
<feature type="compositionally biased region" description="Pro residues" evidence="1">
    <location>
        <begin position="260"/>
        <end position="271"/>
    </location>
</feature>
<keyword evidence="3" id="KW-1185">Reference proteome</keyword>
<dbReference type="Proteomes" id="UP000572680">
    <property type="component" value="Unassembled WGS sequence"/>
</dbReference>
<evidence type="ECO:0000256" key="1">
    <source>
        <dbReference type="SAM" id="MobiDB-lite"/>
    </source>
</evidence>
<feature type="compositionally biased region" description="Pro residues" evidence="1">
    <location>
        <begin position="69"/>
        <end position="88"/>
    </location>
</feature>
<gene>
    <name evidence="2" type="ORF">HNR61_008274</name>
</gene>